<evidence type="ECO:0000313" key="2">
    <source>
        <dbReference type="Proteomes" id="UP001434883"/>
    </source>
</evidence>
<name>A0ABV0QE22_9TELE</name>
<gene>
    <name evidence="1" type="ORF">XENOCAPTIV_022374</name>
</gene>
<comment type="caution">
    <text evidence="1">The sequence shown here is derived from an EMBL/GenBank/DDBJ whole genome shotgun (WGS) entry which is preliminary data.</text>
</comment>
<reference evidence="1 2" key="1">
    <citation type="submission" date="2021-06" db="EMBL/GenBank/DDBJ databases">
        <authorList>
            <person name="Palmer J.M."/>
        </authorList>
    </citation>
    <scope>NUCLEOTIDE SEQUENCE [LARGE SCALE GENOMIC DNA]</scope>
    <source>
        <strain evidence="1 2">XC_2019</strain>
        <tissue evidence="1">Muscle</tissue>
    </source>
</reference>
<sequence>VLAGRSNTMMGGSETVSGDKDAVHTATIHVPIGWLRRVDGGQVTYVRCVASLEYM</sequence>
<protein>
    <submittedName>
        <fullName evidence="1">Uncharacterized protein</fullName>
    </submittedName>
</protein>
<accession>A0ABV0QE22</accession>
<organism evidence="1 2">
    <name type="scientific">Xenoophorus captivus</name>
    <dbReference type="NCBI Taxonomy" id="1517983"/>
    <lineage>
        <taxon>Eukaryota</taxon>
        <taxon>Metazoa</taxon>
        <taxon>Chordata</taxon>
        <taxon>Craniata</taxon>
        <taxon>Vertebrata</taxon>
        <taxon>Euteleostomi</taxon>
        <taxon>Actinopterygii</taxon>
        <taxon>Neopterygii</taxon>
        <taxon>Teleostei</taxon>
        <taxon>Neoteleostei</taxon>
        <taxon>Acanthomorphata</taxon>
        <taxon>Ovalentaria</taxon>
        <taxon>Atherinomorphae</taxon>
        <taxon>Cyprinodontiformes</taxon>
        <taxon>Goodeidae</taxon>
        <taxon>Xenoophorus</taxon>
    </lineage>
</organism>
<dbReference type="EMBL" id="JAHRIN010008901">
    <property type="protein sequence ID" value="MEQ2194066.1"/>
    <property type="molecule type" value="Genomic_DNA"/>
</dbReference>
<evidence type="ECO:0000313" key="1">
    <source>
        <dbReference type="EMBL" id="MEQ2194066.1"/>
    </source>
</evidence>
<keyword evidence="2" id="KW-1185">Reference proteome</keyword>
<feature type="non-terminal residue" evidence="1">
    <location>
        <position position="1"/>
    </location>
</feature>
<proteinExistence type="predicted"/>
<dbReference type="Proteomes" id="UP001434883">
    <property type="component" value="Unassembled WGS sequence"/>
</dbReference>